<name>A0A845HG63_9BURK</name>
<dbReference type="Gene3D" id="3.20.20.80">
    <property type="entry name" value="Glycosidases"/>
    <property type="match status" value="1"/>
</dbReference>
<dbReference type="EMBL" id="WWCV01000021">
    <property type="protein sequence ID" value="MYN17790.1"/>
    <property type="molecule type" value="Genomic_DNA"/>
</dbReference>
<dbReference type="Gene3D" id="2.60.120.260">
    <property type="entry name" value="Galactose-binding domain-like"/>
    <property type="match status" value="1"/>
</dbReference>
<reference evidence="2 3" key="1">
    <citation type="submission" date="2019-12" db="EMBL/GenBank/DDBJ databases">
        <title>Novel species isolated from a subtropical stream in China.</title>
        <authorList>
            <person name="Lu H."/>
        </authorList>
    </citation>
    <scope>NUCLEOTIDE SEQUENCE [LARGE SCALE GENOMIC DNA]</scope>
    <source>
        <strain evidence="2 3">FT107W</strain>
    </source>
</reference>
<feature type="chain" id="PRO_5032991937" description="GH26 domain-containing protein" evidence="1">
    <location>
        <begin position="36"/>
        <end position="660"/>
    </location>
</feature>
<sequence length="660" mass="73033">MSNHNFLTIKLMRLPKLSTLALSLGLIFAGQVAQAQTSDPGTGGPGSDAGNDARGSCKSTTICFTKRWIFVGNANLGGSRLEQNIYFKKLSELVNNAKTWGYNGIAIGSKGFGALLAETPDNDHRYYQENLEALVKLAEEKGVDLIPVGASPDLPLIRNNSKQGVDLIEAVPVKPQTFVVNGQEARLKEPATPLLNDGDFAISDAGWAVMPGNVNGPVTLIIDKVDRDPSNLNNPKSAKFITTTGGSGTGYARLIRSFWGLDKHTAYRVSFWVKTSNFNTKDPTKVNHLYFQAFSLNSDPKGNPLYVNASSPAGWGTDANGEWNGEANVINGTQGWTQYNLDINTLNAKDIAIQFRVSNAPAADGALWLDDVQIREVGLPHPVRRDTLPFTVTSPNGSTKYTEHVDYKVAPEKLVIIPTGAIKNGQELLVTSFQSAKQFMSAYTTPASACSPAYFKEQGDIYDKISKLFKNSSDFFIYHDEWRVMNWDPACNTGTAGAYLARTTRTLLDTFHSIKPMNMYIWNDMYDPKHNAKKEYFAVNGDLTDVLNKENGLTPDPTFTIMNWIEENQVDSLKNFSEHGFKQMIALDYGDDKNLTKTRKWLASLSAADTQGVKKVEGFMYTTWIDIKDGDDYGRLQDVAKLIQDNYKPYWPTQKVPLSQ</sequence>
<protein>
    <recommendedName>
        <fullName evidence="4">GH26 domain-containing protein</fullName>
    </recommendedName>
</protein>
<evidence type="ECO:0000256" key="1">
    <source>
        <dbReference type="SAM" id="SignalP"/>
    </source>
</evidence>
<evidence type="ECO:0008006" key="4">
    <source>
        <dbReference type="Google" id="ProtNLM"/>
    </source>
</evidence>
<accession>A0A845HG63</accession>
<gene>
    <name evidence="2" type="ORF">GTP81_13590</name>
</gene>
<comment type="caution">
    <text evidence="2">The sequence shown here is derived from an EMBL/GenBank/DDBJ whole genome shotgun (WGS) entry which is preliminary data.</text>
</comment>
<dbReference type="InterPro" id="IPR017853">
    <property type="entry name" value="GH"/>
</dbReference>
<feature type="signal peptide" evidence="1">
    <location>
        <begin position="1"/>
        <end position="35"/>
    </location>
</feature>
<proteinExistence type="predicted"/>
<dbReference type="Proteomes" id="UP000484875">
    <property type="component" value="Unassembled WGS sequence"/>
</dbReference>
<keyword evidence="3" id="KW-1185">Reference proteome</keyword>
<dbReference type="AlphaFoldDB" id="A0A845HG63"/>
<keyword evidence="1" id="KW-0732">Signal</keyword>
<evidence type="ECO:0000313" key="3">
    <source>
        <dbReference type="Proteomes" id="UP000484875"/>
    </source>
</evidence>
<dbReference type="RefSeq" id="WP_161090387.1">
    <property type="nucleotide sequence ID" value="NZ_WWCV01000021.1"/>
</dbReference>
<dbReference type="SUPFAM" id="SSF51445">
    <property type="entry name" value="(Trans)glycosidases"/>
    <property type="match status" value="1"/>
</dbReference>
<evidence type="ECO:0000313" key="2">
    <source>
        <dbReference type="EMBL" id="MYN17790.1"/>
    </source>
</evidence>
<organism evidence="2 3">
    <name type="scientific">Duganella vulcania</name>
    <dbReference type="NCBI Taxonomy" id="2692166"/>
    <lineage>
        <taxon>Bacteria</taxon>
        <taxon>Pseudomonadati</taxon>
        <taxon>Pseudomonadota</taxon>
        <taxon>Betaproteobacteria</taxon>
        <taxon>Burkholderiales</taxon>
        <taxon>Oxalobacteraceae</taxon>
        <taxon>Telluria group</taxon>
        <taxon>Duganella</taxon>
    </lineage>
</organism>